<name>A0AB74V011_9GAMM</name>
<gene>
    <name evidence="2" type="ORF">ACFYG5_07935</name>
</gene>
<dbReference type="RefSeq" id="WP_395118238.1">
    <property type="nucleotide sequence ID" value="NZ_CP170721.1"/>
</dbReference>
<accession>A0AB74V011</accession>
<dbReference type="PROSITE" id="PS50005">
    <property type="entry name" value="TPR"/>
    <property type="match status" value="1"/>
</dbReference>
<organism evidence="2">
    <name type="scientific">Rhodanobacter sp. FW102-FHT14D07</name>
    <dbReference type="NCBI Taxonomy" id="3351462"/>
    <lineage>
        <taxon>Bacteria</taxon>
        <taxon>Pseudomonadati</taxon>
        <taxon>Pseudomonadota</taxon>
        <taxon>Gammaproteobacteria</taxon>
        <taxon>Lysobacterales</taxon>
        <taxon>Rhodanobacteraceae</taxon>
        <taxon>Rhodanobacter</taxon>
    </lineage>
</organism>
<protein>
    <recommendedName>
        <fullName evidence="3">Tetratricopeptide repeat protein</fullName>
    </recommendedName>
</protein>
<dbReference type="Gene3D" id="1.25.40.10">
    <property type="entry name" value="Tetratricopeptide repeat domain"/>
    <property type="match status" value="2"/>
</dbReference>
<keyword evidence="1" id="KW-0802">TPR repeat</keyword>
<feature type="repeat" description="TPR" evidence="1">
    <location>
        <begin position="58"/>
        <end position="91"/>
    </location>
</feature>
<dbReference type="InterPro" id="IPR011990">
    <property type="entry name" value="TPR-like_helical_dom_sf"/>
</dbReference>
<dbReference type="PANTHER" id="PTHR45588">
    <property type="entry name" value="TPR DOMAIN-CONTAINING PROTEIN"/>
    <property type="match status" value="1"/>
</dbReference>
<sequence length="568" mass="61207">MNLSRRLRLVVLALVAFVCGILWPGLLTGAQAREATPMQTIAGLGSISFPTSTHSTAAQTAFLRGALLLHLFEYPDAAKAFREARQLDPGFAMACWGEAMTYNHGIWNQLDADAGRAALDRLGPTPAARAAKAPTPREKAYLAAVEILYSGHGTKPERDAQYDQAMERLARTWPHDNNAQLFHALALMGRSEGVRDIPAYLRAGAIAERIFRLNPQDPGAAHYWIHAMDDPAHAAGALEPAHALSKISPDAAHAQHMTSHIFMALGLWDDVAKANEVAMRVVNAQAKAAGRPPAECGHYMEWLEYAYYQQGRFRDAERALQTCRQSIEPSLAWANAHADRLATMQSTPTKFAQMLNKSLLQMRAIAVVESGDGNGPAAHTTVDTIGMGPDAGWNDFTEGYAAIERHDLPAAQKSLAALSARHAGSETSGDAQTTSYLAILREDLGGMLAIGEGKPQSGLDAIRRAARRYETLAFDFGPPMPIKPPHELLGEQLLRQGKATEARAAFGTALKSAPRRTRSLLGRARAESASGDPAAATATYKELMTIWHSADADLPALAEAKGFVAAHP</sequence>
<reference evidence="2" key="1">
    <citation type="submission" date="2024-10" db="EMBL/GenBank/DDBJ databases">
        <authorList>
            <person name="Lesea H.P."/>
            <person name="Kuehl J.V."/>
            <person name="Chandonia J.-M."/>
        </authorList>
    </citation>
    <scope>NUCLEOTIDE SEQUENCE</scope>
    <source>
        <strain evidence="2">FW102-FHT14D07</strain>
    </source>
</reference>
<evidence type="ECO:0000256" key="1">
    <source>
        <dbReference type="PROSITE-ProRule" id="PRU00339"/>
    </source>
</evidence>
<dbReference type="SUPFAM" id="SSF48452">
    <property type="entry name" value="TPR-like"/>
    <property type="match status" value="1"/>
</dbReference>
<dbReference type="PANTHER" id="PTHR45588:SF1">
    <property type="entry name" value="WW DOMAIN-CONTAINING PROTEIN"/>
    <property type="match status" value="1"/>
</dbReference>
<proteinExistence type="predicted"/>
<evidence type="ECO:0000313" key="2">
    <source>
        <dbReference type="EMBL" id="XIA20039.1"/>
    </source>
</evidence>
<dbReference type="AlphaFoldDB" id="A0AB74V011"/>
<evidence type="ECO:0008006" key="3">
    <source>
        <dbReference type="Google" id="ProtNLM"/>
    </source>
</evidence>
<dbReference type="InterPro" id="IPR019734">
    <property type="entry name" value="TPR_rpt"/>
</dbReference>
<dbReference type="EMBL" id="CP170721">
    <property type="protein sequence ID" value="XIA20039.1"/>
    <property type="molecule type" value="Genomic_DNA"/>
</dbReference>